<evidence type="ECO:0000313" key="3">
    <source>
        <dbReference type="EMBL" id="WPU91652.1"/>
    </source>
</evidence>
<keyword evidence="4" id="KW-1185">Reference proteome</keyword>
<protein>
    <submittedName>
        <fullName evidence="3">Acyltransferase</fullName>
        <ecNumber evidence="3">2.3.-.-</ecNumber>
    </submittedName>
</protein>
<dbReference type="InterPro" id="IPR002656">
    <property type="entry name" value="Acyl_transf_3_dom"/>
</dbReference>
<dbReference type="GO" id="GO:0016746">
    <property type="term" value="F:acyltransferase activity"/>
    <property type="evidence" value="ECO:0007669"/>
    <property type="project" value="UniProtKB-KW"/>
</dbReference>
<feature type="transmembrane region" description="Helical" evidence="1">
    <location>
        <begin position="303"/>
        <end position="325"/>
    </location>
</feature>
<dbReference type="RefSeq" id="WP_321560818.1">
    <property type="nucleotide sequence ID" value="NZ_CP139558.1"/>
</dbReference>
<keyword evidence="1" id="KW-0812">Transmembrane</keyword>
<feature type="transmembrane region" description="Helical" evidence="1">
    <location>
        <begin position="242"/>
        <end position="259"/>
    </location>
</feature>
<feature type="transmembrane region" description="Helical" evidence="1">
    <location>
        <begin position="216"/>
        <end position="236"/>
    </location>
</feature>
<feature type="transmembrane region" description="Helical" evidence="1">
    <location>
        <begin position="20"/>
        <end position="42"/>
    </location>
</feature>
<keyword evidence="3" id="KW-0808">Transferase</keyword>
<feature type="transmembrane region" description="Helical" evidence="1">
    <location>
        <begin position="271"/>
        <end position="291"/>
    </location>
</feature>
<dbReference type="PANTHER" id="PTHR23028">
    <property type="entry name" value="ACETYLTRANSFERASE"/>
    <property type="match status" value="1"/>
</dbReference>
<feature type="transmembrane region" description="Helical" evidence="1">
    <location>
        <begin position="48"/>
        <end position="68"/>
    </location>
</feature>
<proteinExistence type="predicted"/>
<keyword evidence="3" id="KW-0012">Acyltransferase</keyword>
<keyword evidence="1" id="KW-1133">Transmembrane helix</keyword>
<dbReference type="EMBL" id="CP139558">
    <property type="protein sequence ID" value="WPU91652.1"/>
    <property type="molecule type" value="Genomic_DNA"/>
</dbReference>
<dbReference type="EC" id="2.3.-.-" evidence="3"/>
<feature type="transmembrane region" description="Helical" evidence="1">
    <location>
        <begin position="189"/>
        <end position="209"/>
    </location>
</feature>
<dbReference type="PANTHER" id="PTHR23028:SF53">
    <property type="entry name" value="ACYL_TRANSF_3 DOMAIN-CONTAINING PROTEIN"/>
    <property type="match status" value="1"/>
</dbReference>
<feature type="transmembrane region" description="Helical" evidence="1">
    <location>
        <begin position="88"/>
        <end position="106"/>
    </location>
</feature>
<feature type="transmembrane region" description="Helical" evidence="1">
    <location>
        <begin position="141"/>
        <end position="161"/>
    </location>
</feature>
<evidence type="ECO:0000313" key="4">
    <source>
        <dbReference type="Proteomes" id="UP001324380"/>
    </source>
</evidence>
<keyword evidence="1" id="KW-0472">Membrane</keyword>
<dbReference type="InterPro" id="IPR050879">
    <property type="entry name" value="Acyltransferase_3"/>
</dbReference>
<organism evidence="3 4">
    <name type="scientific">Mucilaginibacter sabulilitoris</name>
    <dbReference type="NCBI Taxonomy" id="1173583"/>
    <lineage>
        <taxon>Bacteria</taxon>
        <taxon>Pseudomonadati</taxon>
        <taxon>Bacteroidota</taxon>
        <taxon>Sphingobacteriia</taxon>
        <taxon>Sphingobacteriales</taxon>
        <taxon>Sphingobacteriaceae</taxon>
        <taxon>Mucilaginibacter</taxon>
    </lineage>
</organism>
<dbReference type="Proteomes" id="UP001324380">
    <property type="component" value="Chromosome"/>
</dbReference>
<sequence length="346" mass="39997">MNISASNPQKHNPVIDMLRFFAAFMVFVFHLNTFVPPAANWYRSVVKYGWLGVPVFFVISGYCILLSADSAENGQAFLRKRFFRIFPAYWVSLIIVLVAALFQKIYTGTNSVANIPRNALQLAGTLSLFTWPFNHIKITNWVYWTLTCELLFYLLISLLFLVRNKYRIFALIIISLISVELPHQNEGYLFFFDHWSTFCCGISLFFFFRNATRSDWLYWSLFSGINAYNLVIKNFQVQKNEYTIAALLTILIIAFSHYSKPSKNILATLGLYSYSLYLIHVPIGVFILGYYKSQAVVRSTFLTVAFDLAAYFLITLVAAFMFKFVEKPCIDYGRKRTKMQTNHVGT</sequence>
<evidence type="ECO:0000256" key="1">
    <source>
        <dbReference type="SAM" id="Phobius"/>
    </source>
</evidence>
<dbReference type="Pfam" id="PF01757">
    <property type="entry name" value="Acyl_transf_3"/>
    <property type="match status" value="1"/>
</dbReference>
<feature type="domain" description="Acyltransferase 3" evidence="2">
    <location>
        <begin position="15"/>
        <end position="319"/>
    </location>
</feature>
<gene>
    <name evidence="3" type="ORF">SNE25_20245</name>
</gene>
<evidence type="ECO:0000259" key="2">
    <source>
        <dbReference type="Pfam" id="PF01757"/>
    </source>
</evidence>
<accession>A0ABZ0TEN5</accession>
<reference evidence="3 4" key="1">
    <citation type="submission" date="2023-11" db="EMBL/GenBank/DDBJ databases">
        <title>Analysis of the Genomes of Mucilaginibacter gossypii cycad 4 and M. sabulilitoris SNA2: microbes with the potential for plant growth promotion.</title>
        <authorList>
            <person name="Hirsch A.M."/>
            <person name="Humm E."/>
            <person name="Rubbi M."/>
            <person name="Del Vecchio G."/>
            <person name="Ha S.M."/>
            <person name="Pellegrini M."/>
            <person name="Gunsalus R.P."/>
        </authorList>
    </citation>
    <scope>NUCLEOTIDE SEQUENCE [LARGE SCALE GENOMIC DNA]</scope>
    <source>
        <strain evidence="3 4">SNA2</strain>
    </source>
</reference>
<name>A0ABZ0TEN5_9SPHI</name>